<organism evidence="1 2">
    <name type="scientific">Rosa chinensis</name>
    <name type="common">China rose</name>
    <dbReference type="NCBI Taxonomy" id="74649"/>
    <lineage>
        <taxon>Eukaryota</taxon>
        <taxon>Viridiplantae</taxon>
        <taxon>Streptophyta</taxon>
        <taxon>Embryophyta</taxon>
        <taxon>Tracheophyta</taxon>
        <taxon>Spermatophyta</taxon>
        <taxon>Magnoliopsida</taxon>
        <taxon>eudicotyledons</taxon>
        <taxon>Gunneridae</taxon>
        <taxon>Pentapetalae</taxon>
        <taxon>rosids</taxon>
        <taxon>fabids</taxon>
        <taxon>Rosales</taxon>
        <taxon>Rosaceae</taxon>
        <taxon>Rosoideae</taxon>
        <taxon>Rosoideae incertae sedis</taxon>
        <taxon>Rosa</taxon>
    </lineage>
</organism>
<reference evidence="1 2" key="1">
    <citation type="journal article" date="2018" name="Nat. Genet.">
        <title>The Rosa genome provides new insights in the design of modern roses.</title>
        <authorList>
            <person name="Bendahmane M."/>
        </authorList>
    </citation>
    <scope>NUCLEOTIDE SEQUENCE [LARGE SCALE GENOMIC DNA]</scope>
    <source>
        <strain evidence="2">cv. Old Blush</strain>
    </source>
</reference>
<comment type="caution">
    <text evidence="1">The sequence shown here is derived from an EMBL/GenBank/DDBJ whole genome shotgun (WGS) entry which is preliminary data.</text>
</comment>
<dbReference type="EMBL" id="PDCK01000044">
    <property type="protein sequence ID" value="PRQ22052.1"/>
    <property type="molecule type" value="Genomic_DNA"/>
</dbReference>
<keyword evidence="2" id="KW-1185">Reference proteome</keyword>
<protein>
    <submittedName>
        <fullName evidence="1">Uncharacterized protein</fullName>
    </submittedName>
</protein>
<proteinExistence type="predicted"/>
<dbReference type="Gramene" id="PRQ22052">
    <property type="protein sequence ID" value="PRQ22052"/>
    <property type="gene ID" value="RchiOBHm_Chr6g0246021"/>
</dbReference>
<dbReference type="Proteomes" id="UP000238479">
    <property type="component" value="Chromosome 6"/>
</dbReference>
<evidence type="ECO:0000313" key="1">
    <source>
        <dbReference type="EMBL" id="PRQ22052.1"/>
    </source>
</evidence>
<gene>
    <name evidence="1" type="ORF">RchiOBHm_Chr6g0246021</name>
</gene>
<dbReference type="AlphaFoldDB" id="A0A2P6PJE5"/>
<name>A0A2P6PJE5_ROSCH</name>
<sequence length="81" mass="9324">MFVFSFPFRSHLSLSPTLGMNKSKILNSLNSTLLKAPPSKTLRRKLEISCDDKPMRQIFRISLPEPESRIYRGGAFRSRKP</sequence>
<evidence type="ECO:0000313" key="2">
    <source>
        <dbReference type="Proteomes" id="UP000238479"/>
    </source>
</evidence>
<accession>A0A2P6PJE5</accession>